<comment type="caution">
    <text evidence="7">The sequence shown here is derived from an EMBL/GenBank/DDBJ whole genome shotgun (WGS) entry which is preliminary data.</text>
</comment>
<feature type="transmembrane region" description="Helical" evidence="5">
    <location>
        <begin position="487"/>
        <end position="506"/>
    </location>
</feature>
<evidence type="ECO:0000256" key="2">
    <source>
        <dbReference type="ARBA" id="ARBA00022692"/>
    </source>
</evidence>
<dbReference type="AlphaFoldDB" id="A0A2S6C3L6"/>
<feature type="transmembrane region" description="Helical" evidence="5">
    <location>
        <begin position="421"/>
        <end position="440"/>
    </location>
</feature>
<evidence type="ECO:0000259" key="6">
    <source>
        <dbReference type="PROSITE" id="PS50850"/>
    </source>
</evidence>
<accession>A0A2S6C3L6</accession>
<dbReference type="STRING" id="357750.A0A2S6C3L6"/>
<dbReference type="Proteomes" id="UP000237631">
    <property type="component" value="Unassembled WGS sequence"/>
</dbReference>
<dbReference type="Gene3D" id="1.20.1720.10">
    <property type="entry name" value="Multidrug resistance protein D"/>
    <property type="match status" value="1"/>
</dbReference>
<feature type="transmembrane region" description="Helical" evidence="5">
    <location>
        <begin position="223"/>
        <end position="246"/>
    </location>
</feature>
<organism evidence="7 8">
    <name type="scientific">Cercospora berteroae</name>
    <dbReference type="NCBI Taxonomy" id="357750"/>
    <lineage>
        <taxon>Eukaryota</taxon>
        <taxon>Fungi</taxon>
        <taxon>Dikarya</taxon>
        <taxon>Ascomycota</taxon>
        <taxon>Pezizomycotina</taxon>
        <taxon>Dothideomycetes</taxon>
        <taxon>Dothideomycetidae</taxon>
        <taxon>Mycosphaerellales</taxon>
        <taxon>Mycosphaerellaceae</taxon>
        <taxon>Cercospora</taxon>
    </lineage>
</organism>
<reference evidence="8" key="1">
    <citation type="journal article" date="2017" name="bioRxiv">
        <title>Conservation of a gene cluster reveals novel cercosporin biosynthetic mechanisms and extends production to the genus Colletotrichum.</title>
        <authorList>
            <person name="de Jonge R."/>
            <person name="Ebert M.K."/>
            <person name="Huitt-Roehl C.R."/>
            <person name="Pal P."/>
            <person name="Suttle J.C."/>
            <person name="Spanner R.E."/>
            <person name="Neubauer J.D."/>
            <person name="Jurick W.M.II."/>
            <person name="Stott K.A."/>
            <person name="Secor G.A."/>
            <person name="Thomma B.P.H.J."/>
            <person name="Van de Peer Y."/>
            <person name="Townsend C.A."/>
            <person name="Bolton M.D."/>
        </authorList>
    </citation>
    <scope>NUCLEOTIDE SEQUENCE [LARGE SCALE GENOMIC DNA]</scope>
    <source>
        <strain evidence="8">CBS538.71</strain>
    </source>
</reference>
<evidence type="ECO:0000256" key="4">
    <source>
        <dbReference type="ARBA" id="ARBA00023136"/>
    </source>
</evidence>
<dbReference type="GO" id="GO:0016020">
    <property type="term" value="C:membrane"/>
    <property type="evidence" value="ECO:0007669"/>
    <property type="project" value="UniProtKB-SubCell"/>
</dbReference>
<dbReference type="InterPro" id="IPR011701">
    <property type="entry name" value="MFS"/>
</dbReference>
<comment type="subcellular location">
    <subcellularLocation>
        <location evidence="1">Membrane</location>
        <topology evidence="1">Multi-pass membrane protein</topology>
    </subcellularLocation>
</comment>
<evidence type="ECO:0000313" key="8">
    <source>
        <dbReference type="Proteomes" id="UP000237631"/>
    </source>
</evidence>
<feature type="transmembrane region" description="Helical" evidence="5">
    <location>
        <begin position="135"/>
        <end position="155"/>
    </location>
</feature>
<feature type="transmembrane region" description="Helical" evidence="5">
    <location>
        <begin position="512"/>
        <end position="535"/>
    </location>
</feature>
<dbReference type="PANTHER" id="PTHR23502">
    <property type="entry name" value="MAJOR FACILITATOR SUPERFAMILY"/>
    <property type="match status" value="1"/>
</dbReference>
<feature type="transmembrane region" description="Helical" evidence="5">
    <location>
        <begin position="189"/>
        <end position="211"/>
    </location>
</feature>
<keyword evidence="4 5" id="KW-0472">Membrane</keyword>
<dbReference type="SUPFAM" id="SSF103473">
    <property type="entry name" value="MFS general substrate transporter"/>
    <property type="match status" value="1"/>
</dbReference>
<evidence type="ECO:0000313" key="7">
    <source>
        <dbReference type="EMBL" id="PPJ54301.1"/>
    </source>
</evidence>
<name>A0A2S6C3L6_9PEZI</name>
<feature type="transmembrane region" description="Helical" evidence="5">
    <location>
        <begin position="376"/>
        <end position="396"/>
    </location>
</feature>
<dbReference type="Gene3D" id="1.20.1250.20">
    <property type="entry name" value="MFS general substrate transporter like domains"/>
    <property type="match status" value="1"/>
</dbReference>
<evidence type="ECO:0000256" key="1">
    <source>
        <dbReference type="ARBA" id="ARBA00004141"/>
    </source>
</evidence>
<feature type="transmembrane region" description="Helical" evidence="5">
    <location>
        <begin position="95"/>
        <end position="115"/>
    </location>
</feature>
<keyword evidence="3 5" id="KW-1133">Transmembrane helix</keyword>
<dbReference type="Pfam" id="PF07690">
    <property type="entry name" value="MFS_1"/>
    <property type="match status" value="1"/>
</dbReference>
<evidence type="ECO:0000256" key="3">
    <source>
        <dbReference type="ARBA" id="ARBA00022989"/>
    </source>
</evidence>
<dbReference type="GO" id="GO:0022857">
    <property type="term" value="F:transmembrane transporter activity"/>
    <property type="evidence" value="ECO:0007669"/>
    <property type="project" value="InterPro"/>
</dbReference>
<feature type="transmembrane region" description="Helical" evidence="5">
    <location>
        <begin position="252"/>
        <end position="272"/>
    </location>
</feature>
<gene>
    <name evidence="7" type="ORF">CBER1_06121</name>
</gene>
<evidence type="ECO:0000256" key="5">
    <source>
        <dbReference type="SAM" id="Phobius"/>
    </source>
</evidence>
<feature type="transmembrane region" description="Helical" evidence="5">
    <location>
        <begin position="341"/>
        <end position="364"/>
    </location>
</feature>
<dbReference type="InterPro" id="IPR020846">
    <property type="entry name" value="MFS_dom"/>
</dbReference>
<dbReference type="PROSITE" id="PS50850">
    <property type="entry name" value="MFS"/>
    <property type="match status" value="1"/>
</dbReference>
<keyword evidence="8" id="KW-1185">Reference proteome</keyword>
<feature type="domain" description="Major facilitator superfamily (MFS) profile" evidence="6">
    <location>
        <begin position="97"/>
        <end position="542"/>
    </location>
</feature>
<sequence>MQVHSKDKYPTAPLFKVYSVFRVLGKSVSYLRISFVFVKHFSQVDDSKTLATVKENTVGPVDIIKNPACVAPQEVESDALPHDEHPRNWTLRRKWLAVGISSLLTTIPPVASSIVAPALEQIRNDLGITNKAVEFLVLSSWQLTFNCGPFILGPLSETFGRVAVLQGGILWFLVFNLVCGLSTNTETMIACRFLAGFGGGSGVATGFGVVADLFDAHERGNAVALYNIGPTLSPAIGPVFSAFVVQYSTWRWSFHAITLWTGVVLLGSIFFLQETRESVLKSWKNLDIQDAQNVRMASPMHRRAAAKFARFRSQLIEAARKTPNALLRPFQMMGREPAVQALALLNAYFYGIMMLAVAIFPTLYVPVYGQTISIAGLHYISLALGYLGGGYLCKFAMDKTYNYLRRCLGGPDQTGRPEFRVPLMMIGSISVPVGLFLFGWSAQNAWHWIVPDIGAFIFSAGIMISIQSATNYMVDAYTEFSASAIGAIWFLRGLAGFTLPIVSPYLYQHLGFGWGTSVLAFIAIAVGLPAPLLLWKYGEALRSRSKFSHA</sequence>
<proteinExistence type="predicted"/>
<keyword evidence="2 5" id="KW-0812">Transmembrane</keyword>
<dbReference type="PANTHER" id="PTHR23502:SF60">
    <property type="entry name" value="MAJOR FACILITATOR SUPERFAMILY (MFS) PROFILE DOMAIN-CONTAINING PROTEIN-RELATED"/>
    <property type="match status" value="1"/>
</dbReference>
<dbReference type="OrthoDB" id="6770063at2759"/>
<feature type="transmembrane region" description="Helical" evidence="5">
    <location>
        <begin position="446"/>
        <end position="466"/>
    </location>
</feature>
<protein>
    <recommendedName>
        <fullName evidence="6">Major facilitator superfamily (MFS) profile domain-containing protein</fullName>
    </recommendedName>
</protein>
<feature type="transmembrane region" description="Helical" evidence="5">
    <location>
        <begin position="162"/>
        <end position="183"/>
    </location>
</feature>
<dbReference type="InterPro" id="IPR036259">
    <property type="entry name" value="MFS_trans_sf"/>
</dbReference>
<dbReference type="EMBL" id="PNEN01000567">
    <property type="protein sequence ID" value="PPJ54301.1"/>
    <property type="molecule type" value="Genomic_DNA"/>
</dbReference>